<sequence length="278" mass="30960">MMDDIEFMDRVEALIQAITKRSSGKLGSSLSEDTHAGEHTLALDSLAWSLAHEKIPISRAESAELRELLYDHELPVPYMHSINDRDNIMSSLNIIDDEPAKDEAEFYVGPPIVVHEKPDFARTLRTQVGVHVDLPVSLYDPFVDHFTTDVGVGAEVNVARTNPDQYMRTGKIHKPSAEEILFTSELVRLVGSSSIWGGGILLRSFEQWWVKDRIEAESLVSDLPRMMLSARATSKTFHVALADLSQSTVDQVLAVLTGADLNLDPRTPPVPVFKYPPM</sequence>
<comment type="caution">
    <text evidence="1">The sequence shown here is derived from an EMBL/GenBank/DDBJ whole genome shotgun (WGS) entry which is preliminary data.</text>
</comment>
<evidence type="ECO:0000313" key="1">
    <source>
        <dbReference type="EMBL" id="MBB5157729.1"/>
    </source>
</evidence>
<protein>
    <submittedName>
        <fullName evidence="1">Uncharacterized protein</fullName>
    </submittedName>
</protein>
<dbReference type="RefSeq" id="WP_184728598.1">
    <property type="nucleotide sequence ID" value="NZ_JACHIW010000001.1"/>
</dbReference>
<dbReference type="AlphaFoldDB" id="A0A840QGI3"/>
<proteinExistence type="predicted"/>
<keyword evidence="2" id="KW-1185">Reference proteome</keyword>
<dbReference type="EMBL" id="JACHIW010000001">
    <property type="protein sequence ID" value="MBB5157729.1"/>
    <property type="molecule type" value="Genomic_DNA"/>
</dbReference>
<name>A0A840QGI3_9PSEU</name>
<accession>A0A840QGI3</accession>
<dbReference type="Proteomes" id="UP000584374">
    <property type="component" value="Unassembled WGS sequence"/>
</dbReference>
<evidence type="ECO:0000313" key="2">
    <source>
        <dbReference type="Proteomes" id="UP000584374"/>
    </source>
</evidence>
<gene>
    <name evidence="1" type="ORF">BJ970_005263</name>
</gene>
<reference evidence="1 2" key="1">
    <citation type="submission" date="2020-08" db="EMBL/GenBank/DDBJ databases">
        <title>Sequencing the genomes of 1000 actinobacteria strains.</title>
        <authorList>
            <person name="Klenk H.-P."/>
        </authorList>
    </citation>
    <scope>NUCLEOTIDE SEQUENCE [LARGE SCALE GENOMIC DNA]</scope>
    <source>
        <strain evidence="1 2">DSM 45584</strain>
    </source>
</reference>
<organism evidence="1 2">
    <name type="scientific">Saccharopolyspora phatthalungensis</name>
    <dbReference type="NCBI Taxonomy" id="664693"/>
    <lineage>
        <taxon>Bacteria</taxon>
        <taxon>Bacillati</taxon>
        <taxon>Actinomycetota</taxon>
        <taxon>Actinomycetes</taxon>
        <taxon>Pseudonocardiales</taxon>
        <taxon>Pseudonocardiaceae</taxon>
        <taxon>Saccharopolyspora</taxon>
    </lineage>
</organism>